<reference evidence="3" key="1">
    <citation type="journal article" date="2020" name="Fungal Divers.">
        <title>Resolving the Mortierellaceae phylogeny through synthesis of multi-gene phylogenetics and phylogenomics.</title>
        <authorList>
            <person name="Vandepol N."/>
            <person name="Liber J."/>
            <person name="Desiro A."/>
            <person name="Na H."/>
            <person name="Kennedy M."/>
            <person name="Barry K."/>
            <person name="Grigoriev I.V."/>
            <person name="Miller A.N."/>
            <person name="O'Donnell K."/>
            <person name="Stajich J.E."/>
            <person name="Bonito G."/>
        </authorList>
    </citation>
    <scope>NUCLEOTIDE SEQUENCE</scope>
    <source>
        <strain evidence="3">BC1065</strain>
    </source>
</reference>
<sequence length="506" mass="55205">MSTQVAYKYPCVIQDPLATSTVVVAGINESTDTTLEVTRVDISDINNPKFSAPSTYHDTDAWRAGKERVCALYPREHWIQGIPTFYMWQLGGELVSSDIRVNGDVNRPIDMLISARSSKLYSFTGSFNDYLYVTAATTNTSLFGSSWASFVREGTNNPWHNENLRTFPPEDAELSIGTFTLTKILPAEGHLTVFNATGSKGWTYHTISLKLSNDSTLQSLSAPFAVDMSGIVLTSPKEPSTSKLTPVTVKGNVPRFMPSRVGTVLDNKRLLLFGGLQEDKPISAFNIFDTTLGEWSGPNLVQPCLPQAPPPAQPSKESNNVGAIAGGIASGVVVLAAVLFLVYRGYRRQHHHVVVSGPERDMDVPKGDYLGVVQPSLQPSLLQPGIQDSHLVSRHVGHIYEPQIVFTVPVDESYSPSAFFQPQHQQQQQEHVDLSSQHSKSSSYPSPQPLLHPQLYQTSPMSHESAYSPVASITNADRGSVVSSAGTHSVPSNVASQWNGPQYIPS</sequence>
<keyword evidence="2" id="KW-1133">Transmembrane helix</keyword>
<feature type="region of interest" description="Disordered" evidence="1">
    <location>
        <begin position="478"/>
        <end position="506"/>
    </location>
</feature>
<dbReference type="Proteomes" id="UP000807716">
    <property type="component" value="Unassembled WGS sequence"/>
</dbReference>
<dbReference type="AlphaFoldDB" id="A0A9P6QER1"/>
<gene>
    <name evidence="3" type="ORF">DFQ27_001097</name>
</gene>
<feature type="transmembrane region" description="Helical" evidence="2">
    <location>
        <begin position="321"/>
        <end position="343"/>
    </location>
</feature>
<dbReference type="EMBL" id="JAAAJB010000134">
    <property type="protein sequence ID" value="KAG0264645.1"/>
    <property type="molecule type" value="Genomic_DNA"/>
</dbReference>
<evidence type="ECO:0000313" key="4">
    <source>
        <dbReference type="Proteomes" id="UP000807716"/>
    </source>
</evidence>
<feature type="region of interest" description="Disordered" evidence="1">
    <location>
        <begin position="420"/>
        <end position="455"/>
    </location>
</feature>
<keyword evidence="2" id="KW-0812">Transmembrane</keyword>
<protein>
    <submittedName>
        <fullName evidence="3">Uncharacterized protein</fullName>
    </submittedName>
</protein>
<keyword evidence="4" id="KW-1185">Reference proteome</keyword>
<proteinExistence type="predicted"/>
<keyword evidence="2" id="KW-0472">Membrane</keyword>
<dbReference type="OrthoDB" id="2431312at2759"/>
<evidence type="ECO:0000256" key="2">
    <source>
        <dbReference type="SAM" id="Phobius"/>
    </source>
</evidence>
<name>A0A9P6QER1_9FUNG</name>
<evidence type="ECO:0000313" key="3">
    <source>
        <dbReference type="EMBL" id="KAG0264645.1"/>
    </source>
</evidence>
<evidence type="ECO:0000256" key="1">
    <source>
        <dbReference type="SAM" id="MobiDB-lite"/>
    </source>
</evidence>
<feature type="compositionally biased region" description="Low complexity" evidence="1">
    <location>
        <begin position="421"/>
        <end position="455"/>
    </location>
</feature>
<accession>A0A9P6QER1</accession>
<comment type="caution">
    <text evidence="3">The sequence shown here is derived from an EMBL/GenBank/DDBJ whole genome shotgun (WGS) entry which is preliminary data.</text>
</comment>
<organism evidence="3 4">
    <name type="scientific">Actinomortierella ambigua</name>
    <dbReference type="NCBI Taxonomy" id="1343610"/>
    <lineage>
        <taxon>Eukaryota</taxon>
        <taxon>Fungi</taxon>
        <taxon>Fungi incertae sedis</taxon>
        <taxon>Mucoromycota</taxon>
        <taxon>Mortierellomycotina</taxon>
        <taxon>Mortierellomycetes</taxon>
        <taxon>Mortierellales</taxon>
        <taxon>Mortierellaceae</taxon>
        <taxon>Actinomortierella</taxon>
    </lineage>
</organism>